<dbReference type="SUPFAM" id="SSF52266">
    <property type="entry name" value="SGNH hydrolase"/>
    <property type="match status" value="1"/>
</dbReference>
<keyword evidence="1" id="KW-0645">Protease</keyword>
<reference evidence="2" key="1">
    <citation type="submission" date="2017-02" db="EMBL/GenBank/DDBJ databases">
        <authorList>
            <person name="Rodrigo-Torres L."/>
            <person name="Arahal R.D."/>
            <person name="Lucena T."/>
        </authorList>
    </citation>
    <scope>NUCLEOTIDE SEQUENCE [LARGE SCALE GENOMIC DNA]</scope>
    <source>
        <strain evidence="2">CECT 7878</strain>
    </source>
</reference>
<dbReference type="STRING" id="1123498.VR7878_00013"/>
<name>A0A1R4L857_VIBR1</name>
<dbReference type="Gene3D" id="3.40.50.1110">
    <property type="entry name" value="SGNH hydrolase"/>
    <property type="match status" value="1"/>
</dbReference>
<dbReference type="Proteomes" id="UP000188276">
    <property type="component" value="Unassembled WGS sequence"/>
</dbReference>
<dbReference type="GO" id="GO:0016788">
    <property type="term" value="F:hydrolase activity, acting on ester bonds"/>
    <property type="evidence" value="ECO:0007669"/>
    <property type="project" value="UniProtKB-ARBA"/>
</dbReference>
<sequence length="367" mass="41346">MNWIKLISINLVVLIVLLLLLEGGARIVWTLKTCMAGTCNYSQLTHLKVRKLFEDRQYAFIKPHDQLGHVPTPGFSQIINIRNWSNVKISIDENGYRNNDNGIIGTPSILAVGDSFTFGDQVSNHDTWPSCLERSLNKGVTNAGVSGYGAVQAVKRAEMILKTHHYNTVILSIYIGDDFHRDRLDYFFGYPSPSVITNQGMIEWAPLPSQNVQGSKWNPTQLSPTLTFLSYAWRYSTVAATLIDRISAMKNITINWTGQHLMRKNPNAASIDAIINFTFENLSRLPVTEKYVLFQYVDTDLSHPDGIKTIRHMATNAAQHHQIKILDSFDYLQTASEASSSPIWNGHHTAYGNQLVCQFIAENMKSK</sequence>
<dbReference type="GO" id="GO:0006508">
    <property type="term" value="P:proteolysis"/>
    <property type="evidence" value="ECO:0007669"/>
    <property type="project" value="UniProtKB-KW"/>
</dbReference>
<keyword evidence="2" id="KW-1185">Reference proteome</keyword>
<proteinExistence type="predicted"/>
<dbReference type="GO" id="GO:0008233">
    <property type="term" value="F:peptidase activity"/>
    <property type="evidence" value="ECO:0007669"/>
    <property type="project" value="UniProtKB-KW"/>
</dbReference>
<accession>A0A1R4L857</accession>
<dbReference type="RefSeq" id="WP_077332248.1">
    <property type="nucleotide sequence ID" value="NZ_FULE01000001.1"/>
</dbReference>
<organism evidence="1 2">
    <name type="scientific">Vibrio ruber (strain DSM 16370 / JCM 11486 / BCRC 17186 / CECT 7878 / LMG 23124 / VR1)</name>
    <dbReference type="NCBI Taxonomy" id="1123498"/>
    <lineage>
        <taxon>Bacteria</taxon>
        <taxon>Pseudomonadati</taxon>
        <taxon>Pseudomonadota</taxon>
        <taxon>Gammaproteobacteria</taxon>
        <taxon>Vibrionales</taxon>
        <taxon>Vibrionaceae</taxon>
        <taxon>Vibrio</taxon>
    </lineage>
</organism>
<dbReference type="OrthoDB" id="9786188at2"/>
<dbReference type="InterPro" id="IPR036514">
    <property type="entry name" value="SGNH_hydro_sf"/>
</dbReference>
<keyword evidence="1" id="KW-0378">Hydrolase</keyword>
<dbReference type="EMBL" id="FULE01000001">
    <property type="protein sequence ID" value="SJN52708.1"/>
    <property type="molecule type" value="Genomic_DNA"/>
</dbReference>
<evidence type="ECO:0000313" key="1">
    <source>
        <dbReference type="EMBL" id="SJN52708.1"/>
    </source>
</evidence>
<gene>
    <name evidence="1" type="ORF">VR7878_00013</name>
</gene>
<protein>
    <submittedName>
        <fullName evidence="1">Multifunctional acyl-CoA thioesterase I and protease I and lysophospholipase L1</fullName>
    </submittedName>
</protein>
<evidence type="ECO:0000313" key="2">
    <source>
        <dbReference type="Proteomes" id="UP000188276"/>
    </source>
</evidence>
<dbReference type="AlphaFoldDB" id="A0A1R4L857"/>